<organism evidence="2 3">
    <name type="scientific">Candidatus Enterococcus ferrettii</name>
    <dbReference type="NCBI Taxonomy" id="2815324"/>
    <lineage>
        <taxon>Bacteria</taxon>
        <taxon>Bacillati</taxon>
        <taxon>Bacillota</taxon>
        <taxon>Bacilli</taxon>
        <taxon>Lactobacillales</taxon>
        <taxon>Enterococcaceae</taxon>
        <taxon>Enterococcus</taxon>
    </lineage>
</organism>
<protein>
    <recommendedName>
        <fullName evidence="1">Aminoglycoside phosphotransferase domain-containing protein</fullName>
    </recommendedName>
</protein>
<dbReference type="Gene3D" id="3.90.1200.10">
    <property type="match status" value="1"/>
</dbReference>
<dbReference type="EMBL" id="JAFREL020000001">
    <property type="protein sequence ID" value="MEO1769779.1"/>
    <property type="molecule type" value="Genomic_DNA"/>
</dbReference>
<evidence type="ECO:0000313" key="2">
    <source>
        <dbReference type="EMBL" id="MEO1769779.1"/>
    </source>
</evidence>
<reference evidence="2 3" key="1">
    <citation type="submission" date="2024-02" db="EMBL/GenBank/DDBJ databases">
        <title>The Genome Sequence of Enterococcus sp. DIV0159.</title>
        <authorList>
            <person name="Earl A."/>
            <person name="Manson A."/>
            <person name="Gilmore M."/>
            <person name="Sanders J."/>
            <person name="Shea T."/>
            <person name="Howe W."/>
            <person name="Livny J."/>
            <person name="Cuomo C."/>
            <person name="Neafsey D."/>
            <person name="Birren B."/>
        </authorList>
    </citation>
    <scope>NUCLEOTIDE SEQUENCE [LARGE SCALE GENOMIC DNA]</scope>
    <source>
        <strain evidence="2 3">665A</strain>
    </source>
</reference>
<name>A0ABV0EQK6_9ENTE</name>
<feature type="domain" description="Aminoglycoside phosphotransferase" evidence="1">
    <location>
        <begin position="145"/>
        <end position="257"/>
    </location>
</feature>
<dbReference type="SUPFAM" id="SSF56112">
    <property type="entry name" value="Protein kinase-like (PK-like)"/>
    <property type="match status" value="1"/>
</dbReference>
<gene>
    <name evidence="2" type="ORF">JZO67_001730</name>
</gene>
<dbReference type="InterPro" id="IPR011009">
    <property type="entry name" value="Kinase-like_dom_sf"/>
</dbReference>
<sequence>MKLTREEQVQKLAQYLAAGEYFSAEEDRIFFLENQMNHPMIAGKYKPENSQRVLISEQKVKQFSGTILWFTSSGEIKIFSEDTVLILCSSKASYQKKIQHYNYFSPFFSVPLLQQRNAEKLQLIEERIDFRRIATQDDPLILKTIYQDYTRYFLQQRTMAAKHSVAEFLAQPNERLEKLVKEIQPDLLTAQFPFLMLHGDLWTENILLEKENENLWYIDWDTAGEYLFFHDFFKFMWNEVDVHANHRYYQAYLAGEYDEAFARIFGLFQLEFQPEYRKDYFYLFFLGFMLAGDDSIADSWKQIELVDFLEKIVLN</sequence>
<evidence type="ECO:0000259" key="1">
    <source>
        <dbReference type="Pfam" id="PF01636"/>
    </source>
</evidence>
<comment type="caution">
    <text evidence="2">The sequence shown here is derived from an EMBL/GenBank/DDBJ whole genome shotgun (WGS) entry which is preliminary data.</text>
</comment>
<dbReference type="InterPro" id="IPR002575">
    <property type="entry name" value="Aminoglycoside_PTrfase"/>
</dbReference>
<evidence type="ECO:0000313" key="3">
    <source>
        <dbReference type="Proteomes" id="UP000664357"/>
    </source>
</evidence>
<dbReference type="Proteomes" id="UP000664357">
    <property type="component" value="Unassembled WGS sequence"/>
</dbReference>
<keyword evidence="3" id="KW-1185">Reference proteome</keyword>
<proteinExistence type="predicted"/>
<accession>A0ABV0EQK6</accession>
<dbReference type="RefSeq" id="WP_207702154.1">
    <property type="nucleotide sequence ID" value="NZ_JAFREL020000001.1"/>
</dbReference>
<dbReference type="Pfam" id="PF01636">
    <property type="entry name" value="APH"/>
    <property type="match status" value="1"/>
</dbReference>